<evidence type="ECO:0000256" key="5">
    <source>
        <dbReference type="ARBA" id="ARBA00022691"/>
    </source>
</evidence>
<comment type="catalytic activity">
    <reaction evidence="6">
        <text>a 2'-deoxyadenosine in DNA + S-adenosyl-L-methionine = an N(6)-methyl-2'-deoxyadenosine in DNA + S-adenosyl-L-homocysteine + H(+)</text>
        <dbReference type="Rhea" id="RHEA:15197"/>
        <dbReference type="Rhea" id="RHEA-COMP:12418"/>
        <dbReference type="Rhea" id="RHEA-COMP:12419"/>
        <dbReference type="ChEBI" id="CHEBI:15378"/>
        <dbReference type="ChEBI" id="CHEBI:57856"/>
        <dbReference type="ChEBI" id="CHEBI:59789"/>
        <dbReference type="ChEBI" id="CHEBI:90615"/>
        <dbReference type="ChEBI" id="CHEBI:90616"/>
        <dbReference type="EC" id="2.1.1.72"/>
    </reaction>
</comment>
<evidence type="ECO:0000256" key="4">
    <source>
        <dbReference type="ARBA" id="ARBA00022679"/>
    </source>
</evidence>
<comment type="similarity">
    <text evidence="1">Belongs to the N(4)/N(6)-methyltransferase family.</text>
</comment>
<proteinExistence type="inferred from homology"/>
<dbReference type="GO" id="GO:0004519">
    <property type="term" value="F:endonuclease activity"/>
    <property type="evidence" value="ECO:0007669"/>
    <property type="project" value="UniProtKB-KW"/>
</dbReference>
<evidence type="ECO:0000256" key="6">
    <source>
        <dbReference type="ARBA" id="ARBA00047942"/>
    </source>
</evidence>
<evidence type="ECO:0000256" key="2">
    <source>
        <dbReference type="ARBA" id="ARBA00011900"/>
    </source>
</evidence>
<sequence length="658" mass="76852">MRLTETYDNLIEKLRTKEEYFDENGDLLKSKVIYEAQNDSESILEVLLSDEKLTNTYFKTVKDTKIFLKEKFINTINHKEFFPSSYTSYLNYIGLSDGTDYIKKSKDVVLNFPYKDCILEGGQSKEEQSLKEFFYNETLANDEVDRLLHPKVFTNIRKYTKDGMEENPTFQHTDNLLIKGNNLIGLHSLVKRYESRVKLIYIDPPYNTGSDSFGYNDKFNHSSWLTFMKNRLEVAEKLLDSNGFLFIQIDDKEAAYLKILVDEIFGKNKSKFIAVKMAEPTGVKMTHTAKSGVLPKTKELIIGVGKSGFRKLNIEKIPKNKWDDEYKYFIKNITEEEVETIKSIIDNPKRTENEVETVDTILSKIEITNIENIFRELSVSDDEEKKRYKVDNSWRIVRTVATTDSAKQLSDSKKEINKNQFFSIQTSQKKLYIIKSDYDSSISQPRIKLLFADDYLTKYVTDFWDDIKTTGLGNEGGVDFPKGKKPIQILERIIKMATNENDIVLDFFSGSGTTADVSMSLNRQFITLEQLDYIENLPLQRIQNRFEDLDSPSFTYMELMKNNQSYIDTITEVTSSSQLIEIKNELKNSNFIRYEIKDENLFDDKNQFDSLPMDKQKEILIKILDKNHLYVNYSEMDDSQFNISDEVKKFNREFYEVK</sequence>
<gene>
    <name evidence="9" type="ORF">CPG37_10865</name>
</gene>
<dbReference type="InterPro" id="IPR002295">
    <property type="entry name" value="N4/N6-MTase_EcoPI_Mod-like"/>
</dbReference>
<organism evidence="9 10">
    <name type="scientific">Malaciobacter canalis</name>
    <dbReference type="NCBI Taxonomy" id="1912871"/>
    <lineage>
        <taxon>Bacteria</taxon>
        <taxon>Pseudomonadati</taxon>
        <taxon>Campylobacterota</taxon>
        <taxon>Epsilonproteobacteria</taxon>
        <taxon>Campylobacterales</taxon>
        <taxon>Arcobacteraceae</taxon>
        <taxon>Malaciobacter</taxon>
    </lineage>
</organism>
<keyword evidence="3" id="KW-0489">Methyltransferase</keyword>
<reference evidence="9 10" key="1">
    <citation type="submission" date="2017-09" db="EMBL/GenBank/DDBJ databases">
        <authorList>
            <person name="Perez-Cataluna A."/>
            <person name="Figueras M.J."/>
            <person name="Salas-Masso N."/>
        </authorList>
    </citation>
    <scope>NUCLEOTIDE SEQUENCE [LARGE SCALE GENOMIC DNA]</scope>
    <source>
        <strain evidence="9 10">F138-33</strain>
    </source>
</reference>
<accession>A0ABX4LMK3</accession>
<evidence type="ECO:0000259" key="7">
    <source>
        <dbReference type="Pfam" id="PF01555"/>
    </source>
</evidence>
<evidence type="ECO:0000256" key="1">
    <source>
        <dbReference type="ARBA" id="ARBA00006594"/>
    </source>
</evidence>
<dbReference type="InterPro" id="IPR002052">
    <property type="entry name" value="DNA_methylase_N6_adenine_CS"/>
</dbReference>
<evidence type="ECO:0000313" key="10">
    <source>
        <dbReference type="Proteomes" id="UP000221384"/>
    </source>
</evidence>
<dbReference type="EC" id="2.1.1.72" evidence="2"/>
<protein>
    <recommendedName>
        <fullName evidence="2">site-specific DNA-methyltransferase (adenine-specific)</fullName>
        <ecNumber evidence="2">2.1.1.72</ecNumber>
    </recommendedName>
</protein>
<comment type="caution">
    <text evidence="9">The sequence shown here is derived from an EMBL/GenBank/DDBJ whole genome shotgun (WGS) entry which is preliminary data.</text>
</comment>
<evidence type="ECO:0000259" key="8">
    <source>
        <dbReference type="Pfam" id="PF12564"/>
    </source>
</evidence>
<keyword evidence="9" id="KW-0378">Hydrolase</keyword>
<dbReference type="Pfam" id="PF01555">
    <property type="entry name" value="N6_N4_Mtase"/>
    <property type="match status" value="1"/>
</dbReference>
<dbReference type="EMBL" id="NWVW01000014">
    <property type="protein sequence ID" value="PHO09091.1"/>
    <property type="molecule type" value="Genomic_DNA"/>
</dbReference>
<dbReference type="Proteomes" id="UP000221384">
    <property type="component" value="Unassembled WGS sequence"/>
</dbReference>
<keyword evidence="4" id="KW-0808">Transferase</keyword>
<dbReference type="PRINTS" id="PR00506">
    <property type="entry name" value="D21N6MTFRASE"/>
</dbReference>
<keyword evidence="9" id="KW-0255">Endonuclease</keyword>
<dbReference type="Pfam" id="PF12564">
    <property type="entry name" value="TypeIII_RM_meth"/>
    <property type="match status" value="1"/>
</dbReference>
<dbReference type="RefSeq" id="WP_099334980.1">
    <property type="nucleotide sequence ID" value="NZ_CP042812.1"/>
</dbReference>
<dbReference type="Gene3D" id="3.40.50.150">
    <property type="entry name" value="Vaccinia Virus protein VP39"/>
    <property type="match status" value="1"/>
</dbReference>
<evidence type="ECO:0000256" key="3">
    <source>
        <dbReference type="ARBA" id="ARBA00022603"/>
    </source>
</evidence>
<keyword evidence="5" id="KW-0949">S-adenosyl-L-methionine</keyword>
<dbReference type="PIRSF" id="PIRSF015855">
    <property type="entry name" value="TypeIII_Mtase_mKpnI"/>
    <property type="match status" value="1"/>
</dbReference>
<dbReference type="SUPFAM" id="SSF53335">
    <property type="entry name" value="S-adenosyl-L-methionine-dependent methyltransferases"/>
    <property type="match status" value="1"/>
</dbReference>
<dbReference type="InterPro" id="IPR002941">
    <property type="entry name" value="DNA_methylase_N4/N6"/>
</dbReference>
<keyword evidence="9" id="KW-0540">Nuclease</keyword>
<dbReference type="InterPro" id="IPR029063">
    <property type="entry name" value="SAM-dependent_MTases_sf"/>
</dbReference>
<dbReference type="PROSITE" id="PS00092">
    <property type="entry name" value="N6_MTASE"/>
    <property type="match status" value="1"/>
</dbReference>
<evidence type="ECO:0000313" key="9">
    <source>
        <dbReference type="EMBL" id="PHO09091.1"/>
    </source>
</evidence>
<dbReference type="InterPro" id="IPR022221">
    <property type="entry name" value="TypeIII_RM_meth"/>
</dbReference>
<feature type="domain" description="DNA methylase N-4/N-6" evidence="7">
    <location>
        <begin position="197"/>
        <end position="531"/>
    </location>
</feature>
<keyword evidence="10" id="KW-1185">Reference proteome</keyword>
<feature type="domain" description="Type III restriction/modification enzyme methylation subunit" evidence="8">
    <location>
        <begin position="41"/>
        <end position="95"/>
    </location>
</feature>
<name>A0ABX4LMK3_9BACT</name>